<evidence type="ECO:0000256" key="2">
    <source>
        <dbReference type="ARBA" id="ARBA00022741"/>
    </source>
</evidence>
<dbReference type="InterPro" id="IPR017871">
    <property type="entry name" value="ABC_transporter-like_CS"/>
</dbReference>
<dbReference type="Gene3D" id="3.40.50.300">
    <property type="entry name" value="P-loop containing nucleotide triphosphate hydrolases"/>
    <property type="match status" value="1"/>
</dbReference>
<dbReference type="Proteomes" id="UP000239494">
    <property type="component" value="Unassembled WGS sequence"/>
</dbReference>
<dbReference type="InterPro" id="IPR003439">
    <property type="entry name" value="ABC_transporter-like_ATP-bd"/>
</dbReference>
<dbReference type="GO" id="GO:0140359">
    <property type="term" value="F:ABC-type transporter activity"/>
    <property type="evidence" value="ECO:0007669"/>
    <property type="project" value="UniProtKB-ARBA"/>
</dbReference>
<proteinExistence type="predicted"/>
<dbReference type="GO" id="GO:0016887">
    <property type="term" value="F:ATP hydrolysis activity"/>
    <property type="evidence" value="ECO:0007669"/>
    <property type="project" value="InterPro"/>
</dbReference>
<dbReference type="PANTHER" id="PTHR42781:SF4">
    <property type="entry name" value="SPERMIDINE_PUTRESCINE IMPORT ATP-BINDING PROTEIN POTA"/>
    <property type="match status" value="1"/>
</dbReference>
<dbReference type="SMART" id="SM00382">
    <property type="entry name" value="AAA"/>
    <property type="match status" value="1"/>
</dbReference>
<keyword evidence="2" id="KW-0547">Nucleotide-binding</keyword>
<dbReference type="InterPro" id="IPR050093">
    <property type="entry name" value="ABC_SmlMolc_Importer"/>
</dbReference>
<dbReference type="InterPro" id="IPR008995">
    <property type="entry name" value="Mo/tungstate-bd_C_term_dom"/>
</dbReference>
<dbReference type="SUPFAM" id="SSF52540">
    <property type="entry name" value="P-loop containing nucleoside triphosphate hydrolases"/>
    <property type="match status" value="1"/>
</dbReference>
<evidence type="ECO:0000259" key="4">
    <source>
        <dbReference type="PROSITE" id="PS50893"/>
    </source>
</evidence>
<dbReference type="Pfam" id="PF00005">
    <property type="entry name" value="ABC_tran"/>
    <property type="match status" value="1"/>
</dbReference>
<sequence>MADHHVGNLVLTDLVKRYENTDPAARPAVDGVSLDVEAGEFLTLLGPSGCGKTTTLRMVAGFETPTSGTISLDGADMLRLPPNKRPMAMVFQSYALFPHLSVFENVAYGLRIDRVRRARLEEAVEIALTSMNLTGLGERFPHQLSGGQQQRVALARAMVVQPSVLLFDEPLSNLDAKFREQMRREIRLLQRRMGITSLYVTHDQAEAMSLSDRIVVMNAGRVEQVATPAEVYTRPASVFVGNFVGRASFLPVSGVVVRGGRGGVSVFGKEVEVAADPGVGSSGVVMVRPESVVVSPVFEQGCGVVRSAVYLGAGVDYEVETDQGTVLASVGDPDVGGLLEEGTKVGLEVDASRVYLLPRGGGGGGCLASCWCSPPLAEPGPRCAIVSMPCPHLSRR</sequence>
<reference evidence="5 6" key="1">
    <citation type="submission" date="2018-03" db="EMBL/GenBank/DDBJ databases">
        <title>Genomic Encyclopedia of Archaeal and Bacterial Type Strains, Phase II (KMG-II): from individual species to whole genera.</title>
        <authorList>
            <person name="Goeker M."/>
        </authorList>
    </citation>
    <scope>NUCLEOTIDE SEQUENCE [LARGE SCALE GENOMIC DNA]</scope>
    <source>
        <strain evidence="5 6">DSM 44720</strain>
    </source>
</reference>
<comment type="caution">
    <text evidence="5">The sequence shown here is derived from an EMBL/GenBank/DDBJ whole genome shotgun (WGS) entry which is preliminary data.</text>
</comment>
<evidence type="ECO:0000256" key="3">
    <source>
        <dbReference type="ARBA" id="ARBA00022840"/>
    </source>
</evidence>
<dbReference type="SUPFAM" id="SSF50331">
    <property type="entry name" value="MOP-like"/>
    <property type="match status" value="1"/>
</dbReference>
<gene>
    <name evidence="5" type="ORF">CLV43_104675</name>
</gene>
<evidence type="ECO:0000313" key="6">
    <source>
        <dbReference type="Proteomes" id="UP000239494"/>
    </source>
</evidence>
<accession>A0A2T0TB08</accession>
<evidence type="ECO:0000256" key="1">
    <source>
        <dbReference type="ARBA" id="ARBA00022448"/>
    </source>
</evidence>
<dbReference type="RefSeq" id="WP_106188191.1">
    <property type="nucleotide sequence ID" value="NZ_PVTF01000004.1"/>
</dbReference>
<dbReference type="PANTHER" id="PTHR42781">
    <property type="entry name" value="SPERMIDINE/PUTRESCINE IMPORT ATP-BINDING PROTEIN POTA"/>
    <property type="match status" value="1"/>
</dbReference>
<dbReference type="OrthoDB" id="9802264at2"/>
<dbReference type="InterPro" id="IPR013611">
    <property type="entry name" value="Transp-assoc_OB_typ2"/>
</dbReference>
<dbReference type="PROSITE" id="PS00211">
    <property type="entry name" value="ABC_TRANSPORTER_1"/>
    <property type="match status" value="1"/>
</dbReference>
<dbReference type="PROSITE" id="PS50893">
    <property type="entry name" value="ABC_TRANSPORTER_2"/>
    <property type="match status" value="1"/>
</dbReference>
<protein>
    <submittedName>
        <fullName evidence="5">Iron(III) transport system ATP-binding protein</fullName>
    </submittedName>
</protein>
<dbReference type="FunFam" id="3.40.50.300:FF:000042">
    <property type="entry name" value="Maltose/maltodextrin ABC transporter, ATP-binding protein"/>
    <property type="match status" value="1"/>
</dbReference>
<dbReference type="InterPro" id="IPR027417">
    <property type="entry name" value="P-loop_NTPase"/>
</dbReference>
<keyword evidence="3 5" id="KW-0067">ATP-binding</keyword>
<keyword evidence="1" id="KW-0813">Transport</keyword>
<dbReference type="GO" id="GO:0005524">
    <property type="term" value="F:ATP binding"/>
    <property type="evidence" value="ECO:0007669"/>
    <property type="project" value="UniProtKB-KW"/>
</dbReference>
<evidence type="ECO:0000313" key="5">
    <source>
        <dbReference type="EMBL" id="PRY42838.1"/>
    </source>
</evidence>
<dbReference type="EMBL" id="PVTF01000004">
    <property type="protein sequence ID" value="PRY42838.1"/>
    <property type="molecule type" value="Genomic_DNA"/>
</dbReference>
<dbReference type="Gene3D" id="2.40.50.100">
    <property type="match status" value="1"/>
</dbReference>
<organism evidence="5 6">
    <name type="scientific">Umezawaea tangerina</name>
    <dbReference type="NCBI Taxonomy" id="84725"/>
    <lineage>
        <taxon>Bacteria</taxon>
        <taxon>Bacillati</taxon>
        <taxon>Actinomycetota</taxon>
        <taxon>Actinomycetes</taxon>
        <taxon>Pseudonocardiales</taxon>
        <taxon>Pseudonocardiaceae</taxon>
        <taxon>Umezawaea</taxon>
    </lineage>
</organism>
<dbReference type="Pfam" id="PF08402">
    <property type="entry name" value="TOBE_2"/>
    <property type="match status" value="1"/>
</dbReference>
<keyword evidence="6" id="KW-1185">Reference proteome</keyword>
<dbReference type="GO" id="GO:0043190">
    <property type="term" value="C:ATP-binding cassette (ABC) transporter complex"/>
    <property type="evidence" value="ECO:0007669"/>
    <property type="project" value="InterPro"/>
</dbReference>
<name>A0A2T0TB08_9PSEU</name>
<dbReference type="AlphaFoldDB" id="A0A2T0TB08"/>
<dbReference type="InterPro" id="IPR003593">
    <property type="entry name" value="AAA+_ATPase"/>
</dbReference>
<feature type="domain" description="ABC transporter" evidence="4">
    <location>
        <begin position="9"/>
        <end position="244"/>
    </location>
</feature>